<feature type="compositionally biased region" description="Polar residues" evidence="1">
    <location>
        <begin position="279"/>
        <end position="288"/>
    </location>
</feature>
<proteinExistence type="predicted"/>
<name>A0A4C2A638_EUMVA</name>
<feature type="compositionally biased region" description="Low complexity" evidence="1">
    <location>
        <begin position="290"/>
        <end position="307"/>
    </location>
</feature>
<sequence length="359" mass="37597">MKELILRPRGRSREQTLLYGYCDDVHHPLQIELPLLVEYTPVVLVLALLCATSGRAWGGAVGWPGALSLATPLQSIRTFVPAASKGFAYSTSQYINALPSGSYSVGLRPQYSFAPSLSLSPFSGLQSAIYPLPGSSYYPPSSAIYYPSLSPPFLPQAPVSVPGFPAPTTETPAGDSDTAVVDSADSSKPSSDTPTAPSQPETAPQVPLSDSSAPSFPQYPESSIPSLPSFPPISSLPSFPQYPPLSTPSFPSIPQLPQTDDLGGISFPHPSIPEFPSFPQLTQPSESGLPSFTYPSSPQFPSFSPTQLPGLFPNFPPNVPAASEDTSLSGTSSFPGSVSSGGDGDKGLNDEDTISVESA</sequence>
<accession>A0A4C2A638</accession>
<dbReference type="STRING" id="151549.A0A4C2A638"/>
<feature type="compositionally biased region" description="Low complexity" evidence="1">
    <location>
        <begin position="327"/>
        <end position="340"/>
    </location>
</feature>
<evidence type="ECO:0000256" key="1">
    <source>
        <dbReference type="SAM" id="MobiDB-lite"/>
    </source>
</evidence>
<feature type="region of interest" description="Disordered" evidence="1">
    <location>
        <begin position="241"/>
        <end position="359"/>
    </location>
</feature>
<dbReference type="AlphaFoldDB" id="A0A4C2A638"/>
<feature type="compositionally biased region" description="Low complexity" evidence="1">
    <location>
        <begin position="175"/>
        <end position="187"/>
    </location>
</feature>
<gene>
    <name evidence="2" type="primary">PELPK1</name>
    <name evidence="2" type="ORF">EVAR_67796_1</name>
</gene>
<evidence type="ECO:0000313" key="2">
    <source>
        <dbReference type="EMBL" id="GBP94455.1"/>
    </source>
</evidence>
<protein>
    <submittedName>
        <fullName evidence="2">Protein PELPK1</fullName>
    </submittedName>
</protein>
<dbReference type="Proteomes" id="UP000299102">
    <property type="component" value="Unassembled WGS sequence"/>
</dbReference>
<dbReference type="EMBL" id="BGZK01002507">
    <property type="protein sequence ID" value="GBP94455.1"/>
    <property type="molecule type" value="Genomic_DNA"/>
</dbReference>
<dbReference type="OrthoDB" id="6930401at2759"/>
<feature type="region of interest" description="Disordered" evidence="1">
    <location>
        <begin position="161"/>
        <end position="224"/>
    </location>
</feature>
<feature type="compositionally biased region" description="Acidic residues" evidence="1">
    <location>
        <begin position="350"/>
        <end position="359"/>
    </location>
</feature>
<feature type="compositionally biased region" description="Polar residues" evidence="1">
    <location>
        <begin position="188"/>
        <end position="215"/>
    </location>
</feature>
<evidence type="ECO:0000313" key="3">
    <source>
        <dbReference type="Proteomes" id="UP000299102"/>
    </source>
</evidence>
<feature type="compositionally biased region" description="Polar residues" evidence="1">
    <location>
        <begin position="247"/>
        <end position="258"/>
    </location>
</feature>
<comment type="caution">
    <text evidence="2">The sequence shown here is derived from an EMBL/GenBank/DDBJ whole genome shotgun (WGS) entry which is preliminary data.</text>
</comment>
<reference evidence="2 3" key="1">
    <citation type="journal article" date="2019" name="Commun. Biol.">
        <title>The bagworm genome reveals a unique fibroin gene that provides high tensile strength.</title>
        <authorList>
            <person name="Kono N."/>
            <person name="Nakamura H."/>
            <person name="Ohtoshi R."/>
            <person name="Tomita M."/>
            <person name="Numata K."/>
            <person name="Arakawa K."/>
        </authorList>
    </citation>
    <scope>NUCLEOTIDE SEQUENCE [LARGE SCALE GENOMIC DNA]</scope>
</reference>
<organism evidence="2 3">
    <name type="scientific">Eumeta variegata</name>
    <name type="common">Bagworm moth</name>
    <name type="synonym">Eumeta japonica</name>
    <dbReference type="NCBI Taxonomy" id="151549"/>
    <lineage>
        <taxon>Eukaryota</taxon>
        <taxon>Metazoa</taxon>
        <taxon>Ecdysozoa</taxon>
        <taxon>Arthropoda</taxon>
        <taxon>Hexapoda</taxon>
        <taxon>Insecta</taxon>
        <taxon>Pterygota</taxon>
        <taxon>Neoptera</taxon>
        <taxon>Endopterygota</taxon>
        <taxon>Lepidoptera</taxon>
        <taxon>Glossata</taxon>
        <taxon>Ditrysia</taxon>
        <taxon>Tineoidea</taxon>
        <taxon>Psychidae</taxon>
        <taxon>Oiketicinae</taxon>
        <taxon>Eumeta</taxon>
    </lineage>
</organism>
<keyword evidence="3" id="KW-1185">Reference proteome</keyword>